<dbReference type="EMBL" id="PZHR01000522">
    <property type="protein sequence ID" value="PTK47616.1"/>
    <property type="molecule type" value="Genomic_DNA"/>
</dbReference>
<dbReference type="InterPro" id="IPR013785">
    <property type="entry name" value="Aldolase_TIM"/>
</dbReference>
<dbReference type="Pfam" id="PF05853">
    <property type="entry name" value="BKACE"/>
    <property type="match status" value="1"/>
</dbReference>
<accession>A0A2T4S614</accession>
<reference evidence="2 3" key="1">
    <citation type="journal article" date="2016" name="Front. Microbiol.">
        <title>Comprehensive Phylogenetic Analysis of Bovine Non-aureus Staphylococci Species Based on Whole-Genome Sequencing.</title>
        <authorList>
            <person name="Naushad S."/>
            <person name="Barkema H.W."/>
            <person name="Luby C."/>
            <person name="Condas L.A."/>
            <person name="Nobrega D.B."/>
            <person name="Carson D.A."/>
            <person name="De Buck J."/>
        </authorList>
    </citation>
    <scope>NUCLEOTIDE SEQUENCE [LARGE SCALE GENOMIC DNA]</scope>
    <source>
        <strain evidence="2 3">SNUC 4337</strain>
    </source>
</reference>
<dbReference type="Proteomes" id="UP000240400">
    <property type="component" value="Unassembled WGS sequence"/>
</dbReference>
<gene>
    <name evidence="2" type="ORF">BUZ61_15710</name>
</gene>
<feature type="region of interest" description="Disordered" evidence="1">
    <location>
        <begin position="38"/>
        <end position="57"/>
    </location>
</feature>
<evidence type="ECO:0000313" key="2">
    <source>
        <dbReference type="EMBL" id="PTK47616.1"/>
    </source>
</evidence>
<dbReference type="InterPro" id="IPR008567">
    <property type="entry name" value="BKACE"/>
</dbReference>
<organism evidence="2 3">
    <name type="scientific">Staphylococcus nepalensis</name>
    <dbReference type="NCBI Taxonomy" id="214473"/>
    <lineage>
        <taxon>Bacteria</taxon>
        <taxon>Bacillati</taxon>
        <taxon>Bacillota</taxon>
        <taxon>Bacilli</taxon>
        <taxon>Bacillales</taxon>
        <taxon>Staphylococcaceae</taxon>
        <taxon>Staphylococcus</taxon>
    </lineage>
</organism>
<protein>
    <submittedName>
        <fullName evidence="2">NADPH:quinone reductase</fullName>
    </submittedName>
</protein>
<proteinExistence type="predicted"/>
<feature type="non-terminal residue" evidence="2">
    <location>
        <position position="1"/>
    </location>
</feature>
<name>A0A2T4S614_9STAP</name>
<dbReference type="AlphaFoldDB" id="A0A2T4S614"/>
<evidence type="ECO:0000256" key="1">
    <source>
        <dbReference type="SAM" id="MobiDB-lite"/>
    </source>
</evidence>
<dbReference type="Gene3D" id="3.20.20.70">
    <property type="entry name" value="Aldolase class I"/>
    <property type="match status" value="1"/>
</dbReference>
<dbReference type="GO" id="GO:0043720">
    <property type="term" value="F:3-keto-5-aminohexanoate cleavage activity"/>
    <property type="evidence" value="ECO:0007669"/>
    <property type="project" value="InterPro"/>
</dbReference>
<evidence type="ECO:0000313" key="3">
    <source>
        <dbReference type="Proteomes" id="UP000240400"/>
    </source>
</evidence>
<dbReference type="RefSeq" id="WP_142401976.1">
    <property type="nucleotide sequence ID" value="NZ_PZHR01000522.1"/>
</dbReference>
<comment type="caution">
    <text evidence="2">The sequence shown here is derived from an EMBL/GenBank/DDBJ whole genome shotgun (WGS) entry which is preliminary data.</text>
</comment>
<sequence length="57" mass="6417">NVRVGLEDNIYLSKGVKATNEELVEKAVEILKGLDMEPMTPQEAREKYNLTQPKGDN</sequence>